<dbReference type="Proteomes" id="UP000186303">
    <property type="component" value="Chromosome 2"/>
</dbReference>
<dbReference type="SUPFAM" id="SSF53474">
    <property type="entry name" value="alpha/beta-Hydrolases"/>
    <property type="match status" value="1"/>
</dbReference>
<dbReference type="Pfam" id="PF00450">
    <property type="entry name" value="Peptidase_S10"/>
    <property type="match status" value="1"/>
</dbReference>
<keyword evidence="4 9" id="KW-0732">Signal</keyword>
<keyword evidence="3 9" id="KW-0645">Protease</keyword>
<feature type="chain" id="PRO_5015019965" description="Carboxypeptidase" evidence="9">
    <location>
        <begin position="23"/>
        <end position="537"/>
    </location>
</feature>
<dbReference type="PROSITE" id="PS00131">
    <property type="entry name" value="CARBOXYPEPT_SER_SER"/>
    <property type="match status" value="1"/>
</dbReference>
<dbReference type="AlphaFoldDB" id="M5EIW5"/>
<dbReference type="KEGG" id="msym:MSY001_0224"/>
<dbReference type="Gene3D" id="3.40.50.1820">
    <property type="entry name" value="alpha/beta hydrolase"/>
    <property type="match status" value="1"/>
</dbReference>
<dbReference type="RefSeq" id="XP_018738867.1">
    <property type="nucleotide sequence ID" value="XM_018884387.1"/>
</dbReference>
<organism evidence="10 11">
    <name type="scientific">Malassezia sympodialis (strain ATCC 42132)</name>
    <name type="common">Atopic eczema-associated yeast</name>
    <dbReference type="NCBI Taxonomy" id="1230383"/>
    <lineage>
        <taxon>Eukaryota</taxon>
        <taxon>Fungi</taxon>
        <taxon>Dikarya</taxon>
        <taxon>Basidiomycota</taxon>
        <taxon>Ustilaginomycotina</taxon>
        <taxon>Malasseziomycetes</taxon>
        <taxon>Malasseziales</taxon>
        <taxon>Malasseziaceae</taxon>
        <taxon>Malassezia</taxon>
    </lineage>
</organism>
<dbReference type="PANTHER" id="PTHR11802">
    <property type="entry name" value="SERINE PROTEASE FAMILY S10 SERINE CARBOXYPEPTIDASE"/>
    <property type="match status" value="1"/>
</dbReference>
<dbReference type="EMBL" id="LT671822">
    <property type="protein sequence ID" value="SHO77078.1"/>
    <property type="molecule type" value="Genomic_DNA"/>
</dbReference>
<evidence type="ECO:0000256" key="3">
    <source>
        <dbReference type="ARBA" id="ARBA00022670"/>
    </source>
</evidence>
<keyword evidence="5 9" id="KW-0378">Hydrolase</keyword>
<dbReference type="PRINTS" id="PR00724">
    <property type="entry name" value="CRBOXYPTASEC"/>
</dbReference>
<comment type="similarity">
    <text evidence="1 9">Belongs to the peptidase S10 family.</text>
</comment>
<evidence type="ECO:0000313" key="10">
    <source>
        <dbReference type="EMBL" id="SHO77078.1"/>
    </source>
</evidence>
<evidence type="ECO:0000256" key="2">
    <source>
        <dbReference type="ARBA" id="ARBA00022645"/>
    </source>
</evidence>
<dbReference type="Gene3D" id="1.10.287.410">
    <property type="match status" value="1"/>
</dbReference>
<dbReference type="OrthoDB" id="443318at2759"/>
<evidence type="ECO:0000256" key="1">
    <source>
        <dbReference type="ARBA" id="ARBA00009431"/>
    </source>
</evidence>
<sequence>MIARLIRLGAVAAALVGAAVHARQTPFQFKSDAPGVSVLTHPSLPAYTLRLQQVPDGVCERGAPSYSGYLDVDLDQLFEHEREKGHAAQASAPPSGVVEHFYFWAFQSRTHPDSDPLTLWLNGGPGCSSFTGLLMELGPCNAAKPHDGVSRTEWNPYSWVTNSSMIFLDQPVGVGFSYASWKNASREGVPPSRIFNGAQAARDVSAFLHLLASHPDGPLAGRARPDGTRALREFHMAGESYAGRYLPLIASRVVDDNEHYAGHPEEGLVPLPLRSVLIGNGITSPRHQTRAYVEYACTNQTGHGPFLDRSTCDKMWEKLPVCEDLIAKCNRPRGSAPYSTTACQTATTFCEGALSEPWEKTNSSFYDWQHAPEYDENAYVSAFLNSEETRRHLGIDKFLIGDRHDGKFVDCSDQVYNDFASTGDGMRDSTWAVQHILEHGVRVLSYSGRRDFICNYIGNAHWTEDLEWSGEQGYRKAPLENWTVGGHKAGEFRHYGHLTYAIVDEAGHFVPLDQPRHSLAMFERWVHPSGVPGRLDA</sequence>
<keyword evidence="11" id="KW-1185">Reference proteome</keyword>
<evidence type="ECO:0000313" key="11">
    <source>
        <dbReference type="Proteomes" id="UP000186303"/>
    </source>
</evidence>
<evidence type="ECO:0000256" key="7">
    <source>
        <dbReference type="ARBA" id="ARBA00047591"/>
    </source>
</evidence>
<evidence type="ECO:0000256" key="9">
    <source>
        <dbReference type="RuleBase" id="RU361156"/>
    </source>
</evidence>
<keyword evidence="2 9" id="KW-0121">Carboxypeptidase</keyword>
<keyword evidence="6" id="KW-0325">Glycoprotein</keyword>
<evidence type="ECO:0000256" key="4">
    <source>
        <dbReference type="ARBA" id="ARBA00022729"/>
    </source>
</evidence>
<comment type="catalytic activity">
    <reaction evidence="8">
        <text>a monoacylglycerol + H2O = glycerol + a fatty acid + H(+)</text>
        <dbReference type="Rhea" id="RHEA:15245"/>
        <dbReference type="ChEBI" id="CHEBI:15377"/>
        <dbReference type="ChEBI" id="CHEBI:15378"/>
        <dbReference type="ChEBI" id="CHEBI:17408"/>
        <dbReference type="ChEBI" id="CHEBI:17754"/>
        <dbReference type="ChEBI" id="CHEBI:28868"/>
    </reaction>
</comment>
<dbReference type="GO" id="GO:0004185">
    <property type="term" value="F:serine-type carboxypeptidase activity"/>
    <property type="evidence" value="ECO:0007669"/>
    <property type="project" value="UniProtKB-UniRule"/>
</dbReference>
<dbReference type="PANTHER" id="PTHR11802:SF113">
    <property type="entry name" value="SERINE CARBOXYPEPTIDASE CTSA-4.1"/>
    <property type="match status" value="1"/>
</dbReference>
<protein>
    <recommendedName>
        <fullName evidence="9">Carboxypeptidase</fullName>
        <ecNumber evidence="9">3.4.16.-</ecNumber>
    </recommendedName>
</protein>
<dbReference type="GO" id="GO:0000324">
    <property type="term" value="C:fungal-type vacuole"/>
    <property type="evidence" value="ECO:0007669"/>
    <property type="project" value="TreeGrafter"/>
</dbReference>
<name>M5EIW5_MALS4</name>
<dbReference type="InterPro" id="IPR029058">
    <property type="entry name" value="AB_hydrolase_fold"/>
</dbReference>
<gene>
    <name evidence="10" type="ORF">MSYG_1418</name>
</gene>
<proteinExistence type="inferred from homology"/>
<evidence type="ECO:0000256" key="6">
    <source>
        <dbReference type="ARBA" id="ARBA00023180"/>
    </source>
</evidence>
<evidence type="ECO:0000256" key="8">
    <source>
        <dbReference type="ARBA" id="ARBA00048461"/>
    </source>
</evidence>
<feature type="signal peptide" evidence="9">
    <location>
        <begin position="1"/>
        <end position="22"/>
    </location>
</feature>
<dbReference type="OMA" id="TSCDDTV"/>
<dbReference type="GO" id="GO:0006508">
    <property type="term" value="P:proteolysis"/>
    <property type="evidence" value="ECO:0007669"/>
    <property type="project" value="UniProtKB-KW"/>
</dbReference>
<dbReference type="HOGENOM" id="CLU_008523_10_4_1"/>
<dbReference type="VEuPathDB" id="FungiDB:MSYG_1418"/>
<evidence type="ECO:0000256" key="5">
    <source>
        <dbReference type="ARBA" id="ARBA00022801"/>
    </source>
</evidence>
<comment type="catalytic activity">
    <reaction evidence="7">
        <text>a diacylglycerol + H2O = a monoacylglycerol + a fatty acid + H(+)</text>
        <dbReference type="Rhea" id="RHEA:32731"/>
        <dbReference type="ChEBI" id="CHEBI:15377"/>
        <dbReference type="ChEBI" id="CHEBI:15378"/>
        <dbReference type="ChEBI" id="CHEBI:17408"/>
        <dbReference type="ChEBI" id="CHEBI:18035"/>
        <dbReference type="ChEBI" id="CHEBI:28868"/>
    </reaction>
</comment>
<reference evidence="11" key="1">
    <citation type="journal article" date="2017" name="Nucleic Acids Res.">
        <title>Proteogenomics produces comprehensive and highly accurate protein-coding gene annotation in a complete genome assembly of Malassezia sympodialis.</title>
        <authorList>
            <person name="Zhu Y."/>
            <person name="Engstroem P.G."/>
            <person name="Tellgren-Roth C."/>
            <person name="Baudo C.D."/>
            <person name="Kennell J.C."/>
            <person name="Sun S."/>
            <person name="Billmyre R.B."/>
            <person name="Schroeder M.S."/>
            <person name="Andersson A."/>
            <person name="Holm T."/>
            <person name="Sigurgeirsson B."/>
            <person name="Wu G."/>
            <person name="Sankaranarayanan S.R."/>
            <person name="Siddharthan R."/>
            <person name="Sanyal K."/>
            <person name="Lundeberg J."/>
            <person name="Nystedt B."/>
            <person name="Boekhout T."/>
            <person name="Dawson T.L. Jr."/>
            <person name="Heitman J."/>
            <person name="Scheynius A."/>
            <person name="Lehtioe J."/>
        </authorList>
    </citation>
    <scope>NUCLEOTIDE SEQUENCE [LARGE SCALE GENOMIC DNA]</scope>
    <source>
        <strain evidence="11">ATCC 42132</strain>
    </source>
</reference>
<dbReference type="EC" id="3.4.16.-" evidence="9"/>
<dbReference type="InterPro" id="IPR018202">
    <property type="entry name" value="Ser_caboxypep_ser_AS"/>
</dbReference>
<dbReference type="InterPro" id="IPR001563">
    <property type="entry name" value="Peptidase_S10"/>
</dbReference>
<accession>M5EIW5</accession>